<evidence type="ECO:0000256" key="5">
    <source>
        <dbReference type="ARBA" id="ARBA00022741"/>
    </source>
</evidence>
<dbReference type="OrthoDB" id="9806359at2"/>
<evidence type="ECO:0000256" key="8">
    <source>
        <dbReference type="RuleBase" id="RU004190"/>
    </source>
</evidence>
<dbReference type="GO" id="GO:0005525">
    <property type="term" value="F:GTP binding"/>
    <property type="evidence" value="ECO:0007669"/>
    <property type="project" value="UniProtKB-KW"/>
</dbReference>
<evidence type="ECO:0000256" key="3">
    <source>
        <dbReference type="ARBA" id="ARBA00022679"/>
    </source>
</evidence>
<dbReference type="GO" id="GO:0000271">
    <property type="term" value="P:polysaccharide biosynthetic process"/>
    <property type="evidence" value="ECO:0007669"/>
    <property type="project" value="InterPro"/>
</dbReference>
<proteinExistence type="inferred from homology"/>
<dbReference type="GO" id="GO:0016853">
    <property type="term" value="F:isomerase activity"/>
    <property type="evidence" value="ECO:0007669"/>
    <property type="project" value="UniProtKB-KW"/>
</dbReference>
<dbReference type="InterPro" id="IPR029044">
    <property type="entry name" value="Nucleotide-diphossugar_trans"/>
</dbReference>
<sequence length="481" mass="54342">MTDNPIIPVILSGGSGTRLWPLSRESYPKQFLALDSRTNKTLLQKTYERLIGIEGLQKPILICNEDHRFIVAEQFREIKTDPQSIILEPIGRNTAPAIAVAALKAISLGKDPLLLILAADHLIENIIEFKRVIQSAKTYAKQGRLVTFGIVPTCAETGYGYIEAKESTHEKDTINGLDIKNFIEKPNKAKAEELIKDARYTWNSGMFLFKASTIINELEKFAPEIINYCKISIEKNIVDLDFLRLEEESFKKCPKLSIDIAVMEKTKLGTVLPLNVGWSDIGSWKSLWDISQKNNDGNYINGRVVAEKSKNCYLKSEQRLIVGLGIENLIVVDTNDAILVANREHSQNIGNIIKSLDSSNFPEGKMHKKIFRPWGNYTTISEGSRWQVKLIEVKPNASLSLQMHHHRAEHWIIVNGTALIEKDGEKELLSENQSTFIPLGCKHRLSNPGLMKLELIEVQSGTYLDEDDIIRFEDSYGRIKN</sequence>
<dbReference type="SUPFAM" id="SSF53448">
    <property type="entry name" value="Nucleotide-diphospho-sugar transferases"/>
    <property type="match status" value="1"/>
</dbReference>
<keyword evidence="5" id="KW-0547">Nucleotide-binding</keyword>
<accession>A0A318QXY3</accession>
<dbReference type="SUPFAM" id="SSF51182">
    <property type="entry name" value="RmlC-like cupins"/>
    <property type="match status" value="1"/>
</dbReference>
<gene>
    <name evidence="12" type="ORF">DNJ73_08940</name>
</gene>
<evidence type="ECO:0000259" key="11">
    <source>
        <dbReference type="Pfam" id="PF22640"/>
    </source>
</evidence>
<dbReference type="GO" id="GO:0004475">
    <property type="term" value="F:mannose-1-phosphate guanylyltransferase (GTP) activity"/>
    <property type="evidence" value="ECO:0007669"/>
    <property type="project" value="UniProtKB-EC"/>
</dbReference>
<name>A0A318QXY3_PROMR</name>
<dbReference type="EC" id="2.7.7.13" evidence="2"/>
<keyword evidence="12" id="KW-0413">Isomerase</keyword>
<comment type="similarity">
    <text evidence="1 8">Belongs to the mannose-6-phosphate isomerase type 2 family.</text>
</comment>
<keyword evidence="4 12" id="KW-0548">Nucleotidyltransferase</keyword>
<evidence type="ECO:0000256" key="7">
    <source>
        <dbReference type="ARBA" id="ARBA00047343"/>
    </source>
</evidence>
<dbReference type="InterPro" id="IPR014710">
    <property type="entry name" value="RmlC-like_jellyroll"/>
</dbReference>
<dbReference type="PANTHER" id="PTHR46390:SF1">
    <property type="entry name" value="MANNOSE-1-PHOSPHATE GUANYLYLTRANSFERASE"/>
    <property type="match status" value="1"/>
</dbReference>
<dbReference type="Gene3D" id="2.60.120.10">
    <property type="entry name" value="Jelly Rolls"/>
    <property type="match status" value="1"/>
</dbReference>
<dbReference type="InterPro" id="IPR054566">
    <property type="entry name" value="ManC/GMP-like_b-helix"/>
</dbReference>
<dbReference type="GO" id="GO:0009298">
    <property type="term" value="P:GDP-mannose biosynthetic process"/>
    <property type="evidence" value="ECO:0007669"/>
    <property type="project" value="TreeGrafter"/>
</dbReference>
<comment type="caution">
    <text evidence="12">The sequence shown here is derived from an EMBL/GenBank/DDBJ whole genome shotgun (WGS) entry which is preliminary data.</text>
</comment>
<dbReference type="InterPro" id="IPR005835">
    <property type="entry name" value="NTP_transferase_dom"/>
</dbReference>
<organism evidence="12 13">
    <name type="scientific">Prochlorococcus marinus XMU1408</name>
    <dbReference type="NCBI Taxonomy" id="2213228"/>
    <lineage>
        <taxon>Bacteria</taxon>
        <taxon>Bacillati</taxon>
        <taxon>Cyanobacteriota</taxon>
        <taxon>Cyanophyceae</taxon>
        <taxon>Synechococcales</taxon>
        <taxon>Prochlorococcaceae</taxon>
        <taxon>Prochlorococcus</taxon>
    </lineage>
</organism>
<evidence type="ECO:0000313" key="12">
    <source>
        <dbReference type="EMBL" id="PYE00658.1"/>
    </source>
</evidence>
<dbReference type="Gene3D" id="3.90.550.10">
    <property type="entry name" value="Spore Coat Polysaccharide Biosynthesis Protein SpsA, Chain A"/>
    <property type="match status" value="1"/>
</dbReference>
<keyword evidence="3 12" id="KW-0808">Transferase</keyword>
<dbReference type="InterPro" id="IPR049577">
    <property type="entry name" value="GMPP_N"/>
</dbReference>
<dbReference type="InterPro" id="IPR011051">
    <property type="entry name" value="RmlC_Cupin_sf"/>
</dbReference>
<dbReference type="Pfam" id="PF01050">
    <property type="entry name" value="MannoseP_isomer"/>
    <property type="match status" value="1"/>
</dbReference>
<evidence type="ECO:0000256" key="2">
    <source>
        <dbReference type="ARBA" id="ARBA00012387"/>
    </source>
</evidence>
<dbReference type="CDD" id="cd02509">
    <property type="entry name" value="GDP-M1P_Guanylyltransferase"/>
    <property type="match status" value="1"/>
</dbReference>
<dbReference type="Pfam" id="PF22640">
    <property type="entry name" value="ManC_GMP_beta-helix"/>
    <property type="match status" value="1"/>
</dbReference>
<dbReference type="PANTHER" id="PTHR46390">
    <property type="entry name" value="MANNOSE-1-PHOSPHATE GUANYLYLTRANSFERASE"/>
    <property type="match status" value="1"/>
</dbReference>
<comment type="catalytic activity">
    <reaction evidence="7">
        <text>alpha-D-mannose 1-phosphate + GTP + H(+) = GDP-alpha-D-mannose + diphosphate</text>
        <dbReference type="Rhea" id="RHEA:15229"/>
        <dbReference type="ChEBI" id="CHEBI:15378"/>
        <dbReference type="ChEBI" id="CHEBI:33019"/>
        <dbReference type="ChEBI" id="CHEBI:37565"/>
        <dbReference type="ChEBI" id="CHEBI:57527"/>
        <dbReference type="ChEBI" id="CHEBI:58409"/>
        <dbReference type="EC" id="2.7.7.13"/>
    </reaction>
</comment>
<dbReference type="InterPro" id="IPR051161">
    <property type="entry name" value="Mannose-6P_isomerase_type2"/>
</dbReference>
<dbReference type="Pfam" id="PF00483">
    <property type="entry name" value="NTP_transferase"/>
    <property type="match status" value="1"/>
</dbReference>
<reference evidence="12 13" key="1">
    <citation type="journal article" date="2018" name="Appl. Environ. Microbiol.">
        <title>Genome rearrangement shapes Prochlorococcus ecological adaptation.</title>
        <authorList>
            <person name="Yan W."/>
            <person name="Wei S."/>
            <person name="Wang Q."/>
            <person name="Xiao X."/>
            <person name="Zeng Q."/>
            <person name="Jiao N."/>
            <person name="Zhang R."/>
        </authorList>
    </citation>
    <scope>NUCLEOTIDE SEQUENCE [LARGE SCALE GENOMIC DNA]</scope>
    <source>
        <strain evidence="12 13">XMU1408</strain>
    </source>
</reference>
<feature type="domain" description="MannoseP isomerase/GMP-like beta-helix" evidence="11">
    <location>
        <begin position="302"/>
        <end position="356"/>
    </location>
</feature>
<dbReference type="AlphaFoldDB" id="A0A318QXY3"/>
<evidence type="ECO:0000259" key="10">
    <source>
        <dbReference type="Pfam" id="PF01050"/>
    </source>
</evidence>
<feature type="domain" description="Nucleotidyl transferase" evidence="9">
    <location>
        <begin position="8"/>
        <end position="294"/>
    </location>
</feature>
<evidence type="ECO:0000313" key="13">
    <source>
        <dbReference type="Proteomes" id="UP000247807"/>
    </source>
</evidence>
<feature type="domain" description="Mannose-6-phosphate isomerase type II C-terminal" evidence="10">
    <location>
        <begin position="363"/>
        <end position="474"/>
    </location>
</feature>
<dbReference type="EMBL" id="QJUE01000006">
    <property type="protein sequence ID" value="PYE00658.1"/>
    <property type="molecule type" value="Genomic_DNA"/>
</dbReference>
<evidence type="ECO:0000256" key="4">
    <source>
        <dbReference type="ARBA" id="ARBA00022695"/>
    </source>
</evidence>
<evidence type="ECO:0000256" key="6">
    <source>
        <dbReference type="ARBA" id="ARBA00023134"/>
    </source>
</evidence>
<dbReference type="FunFam" id="2.60.120.10:FF:000032">
    <property type="entry name" value="Mannose-1-phosphate guanylyltransferase/mannose-6-phosphate isomerase"/>
    <property type="match status" value="1"/>
</dbReference>
<dbReference type="NCBIfam" id="TIGR01479">
    <property type="entry name" value="GMP_PMI"/>
    <property type="match status" value="1"/>
</dbReference>
<dbReference type="InterPro" id="IPR001538">
    <property type="entry name" value="Man6P_isomerase-2_C"/>
</dbReference>
<dbReference type="CDD" id="cd02213">
    <property type="entry name" value="cupin_PMI_typeII_C"/>
    <property type="match status" value="1"/>
</dbReference>
<keyword evidence="6" id="KW-0342">GTP-binding</keyword>
<dbReference type="InterPro" id="IPR006375">
    <property type="entry name" value="Man1P_GuaTrfase/Man6P_Isoase"/>
</dbReference>
<dbReference type="Proteomes" id="UP000247807">
    <property type="component" value="Unassembled WGS sequence"/>
</dbReference>
<evidence type="ECO:0000259" key="9">
    <source>
        <dbReference type="Pfam" id="PF00483"/>
    </source>
</evidence>
<dbReference type="RefSeq" id="WP_158467358.1">
    <property type="nucleotide sequence ID" value="NZ_QJUE01000006.1"/>
</dbReference>
<protein>
    <recommendedName>
        <fullName evidence="2">mannose-1-phosphate guanylyltransferase</fullName>
        <ecNumber evidence="2">2.7.7.13</ecNumber>
    </recommendedName>
</protein>
<evidence type="ECO:0000256" key="1">
    <source>
        <dbReference type="ARBA" id="ARBA00006115"/>
    </source>
</evidence>
<dbReference type="FunFam" id="3.90.550.10:FF:000046">
    <property type="entry name" value="Mannose-1-phosphate guanylyltransferase (GDP)"/>
    <property type="match status" value="1"/>
</dbReference>